<dbReference type="InterPro" id="IPR002121">
    <property type="entry name" value="HRDC_dom"/>
</dbReference>
<dbReference type="Gene3D" id="3.30.420.10">
    <property type="entry name" value="Ribonuclease H-like superfamily/Ribonuclease H"/>
    <property type="match status" value="1"/>
</dbReference>
<keyword evidence="3" id="KW-1185">Reference proteome</keyword>
<dbReference type="PROSITE" id="PS50967">
    <property type="entry name" value="HRDC"/>
    <property type="match status" value="1"/>
</dbReference>
<name>A0A5C5XR13_9PLAN</name>
<evidence type="ECO:0000259" key="1">
    <source>
        <dbReference type="PROSITE" id="PS50967"/>
    </source>
</evidence>
<dbReference type="GO" id="GO:0033890">
    <property type="term" value="F:ribonuclease D activity"/>
    <property type="evidence" value="ECO:0007669"/>
    <property type="project" value="UniProtKB-EC"/>
</dbReference>
<accession>A0A5C5XR13</accession>
<dbReference type="InterPro" id="IPR036397">
    <property type="entry name" value="RNaseH_sf"/>
</dbReference>
<sequence>MPPQLLTSQSEFNELCQRMHACGEVAFDTEFVSEHTFRPLLCLLQFGTKEEMVAVDPLDGLDLTPWWEIMADEETRIIVHGGREEILFCWHAIEKAPGNLVDVQIVQGLLSRGFPLSHSAIVQKVMRKRIHGKETRTDWAKRPLTTKQIEYAVEDVRYLIDIAAKQRRRLKSTKRTEWADQECQEFVDTLVEAQRTRGDAWVKLPKLGRLSQLELGIARDLFRWREGVADKTNRPFRTILRDDLLVDLAHRHPKTEAEVLSSRDMQRGNYKRHAADIIRVIQEASQTPEHELPEKLKSDSVDHSKQEEHVLGKLLAIALANCCAEADLSPAIVATSNDLRDFVRWYLGDQGSDVPKLAHGWRYNLCGEMLENLLDGKISLRVSDPNSDHPLVFELLPDSPEQ</sequence>
<dbReference type="SUPFAM" id="SSF53098">
    <property type="entry name" value="Ribonuclease H-like"/>
    <property type="match status" value="1"/>
</dbReference>
<comment type="caution">
    <text evidence="2">The sequence shown here is derived from an EMBL/GenBank/DDBJ whole genome shotgun (WGS) entry which is preliminary data.</text>
</comment>
<dbReference type="EC" id="3.1.13.5" evidence="2"/>
<proteinExistence type="predicted"/>
<dbReference type="InterPro" id="IPR012337">
    <property type="entry name" value="RNaseH-like_sf"/>
</dbReference>
<dbReference type="GO" id="GO:0006139">
    <property type="term" value="P:nucleobase-containing compound metabolic process"/>
    <property type="evidence" value="ECO:0007669"/>
    <property type="project" value="InterPro"/>
</dbReference>
<dbReference type="EMBL" id="SJPG01000001">
    <property type="protein sequence ID" value="TWT64162.1"/>
    <property type="molecule type" value="Genomic_DNA"/>
</dbReference>
<keyword evidence="2" id="KW-0378">Hydrolase</keyword>
<dbReference type="RefSeq" id="WP_146505897.1">
    <property type="nucleotide sequence ID" value="NZ_SJPG01000001.1"/>
</dbReference>
<dbReference type="Pfam" id="PF00570">
    <property type="entry name" value="HRDC"/>
    <property type="match status" value="1"/>
</dbReference>
<reference evidence="2 3" key="1">
    <citation type="submission" date="2019-02" db="EMBL/GenBank/DDBJ databases">
        <title>Deep-cultivation of Planctomycetes and their phenomic and genomic characterization uncovers novel biology.</title>
        <authorList>
            <person name="Wiegand S."/>
            <person name="Jogler M."/>
            <person name="Boedeker C."/>
            <person name="Pinto D."/>
            <person name="Vollmers J."/>
            <person name="Rivas-Marin E."/>
            <person name="Kohn T."/>
            <person name="Peeters S.H."/>
            <person name="Heuer A."/>
            <person name="Rast P."/>
            <person name="Oberbeckmann S."/>
            <person name="Bunk B."/>
            <person name="Jeske O."/>
            <person name="Meyerdierks A."/>
            <person name="Storesund J.E."/>
            <person name="Kallscheuer N."/>
            <person name="Luecker S."/>
            <person name="Lage O.M."/>
            <person name="Pohl T."/>
            <person name="Merkel B.J."/>
            <person name="Hornburger P."/>
            <person name="Mueller R.-W."/>
            <person name="Bruemmer F."/>
            <person name="Labrenz M."/>
            <person name="Spormann A.M."/>
            <person name="Op Den Camp H."/>
            <person name="Overmann J."/>
            <person name="Amann R."/>
            <person name="Jetten M.S.M."/>
            <person name="Mascher T."/>
            <person name="Medema M.H."/>
            <person name="Devos D.P."/>
            <person name="Kaster A.-K."/>
            <person name="Ovreas L."/>
            <person name="Rohde M."/>
            <person name="Galperin M.Y."/>
            <person name="Jogler C."/>
        </authorList>
    </citation>
    <scope>NUCLEOTIDE SEQUENCE [LARGE SCALE GENOMIC DNA]</scope>
    <source>
        <strain evidence="2 3">Pan54</strain>
    </source>
</reference>
<dbReference type="SMART" id="SM00341">
    <property type="entry name" value="HRDC"/>
    <property type="match status" value="1"/>
</dbReference>
<dbReference type="InterPro" id="IPR010997">
    <property type="entry name" value="HRDC-like_sf"/>
</dbReference>
<gene>
    <name evidence="2" type="primary">rnd</name>
    <name evidence="2" type="ORF">Pan54_49230</name>
</gene>
<organism evidence="2 3">
    <name type="scientific">Rubinisphaera italica</name>
    <dbReference type="NCBI Taxonomy" id="2527969"/>
    <lineage>
        <taxon>Bacteria</taxon>
        <taxon>Pseudomonadati</taxon>
        <taxon>Planctomycetota</taxon>
        <taxon>Planctomycetia</taxon>
        <taxon>Planctomycetales</taxon>
        <taxon>Planctomycetaceae</taxon>
        <taxon>Rubinisphaera</taxon>
    </lineage>
</organism>
<dbReference type="Gene3D" id="1.10.150.80">
    <property type="entry name" value="HRDC domain"/>
    <property type="match status" value="2"/>
</dbReference>
<dbReference type="GO" id="GO:0008408">
    <property type="term" value="F:3'-5' exonuclease activity"/>
    <property type="evidence" value="ECO:0007669"/>
    <property type="project" value="InterPro"/>
</dbReference>
<protein>
    <submittedName>
        <fullName evidence="2">Ribonuclease D</fullName>
        <ecNumber evidence="2">3.1.13.5</ecNumber>
    </submittedName>
</protein>
<dbReference type="Pfam" id="PF01612">
    <property type="entry name" value="DNA_pol_A_exo1"/>
    <property type="match status" value="1"/>
</dbReference>
<dbReference type="GO" id="GO:0003676">
    <property type="term" value="F:nucleic acid binding"/>
    <property type="evidence" value="ECO:0007669"/>
    <property type="project" value="InterPro"/>
</dbReference>
<evidence type="ECO:0000313" key="2">
    <source>
        <dbReference type="EMBL" id="TWT64162.1"/>
    </source>
</evidence>
<dbReference type="PANTHER" id="PTHR47649:SF1">
    <property type="entry name" value="RIBONUCLEASE D"/>
    <property type="match status" value="1"/>
</dbReference>
<dbReference type="CDD" id="cd06142">
    <property type="entry name" value="RNaseD_exo"/>
    <property type="match status" value="1"/>
</dbReference>
<dbReference type="SMART" id="SM00474">
    <property type="entry name" value="35EXOc"/>
    <property type="match status" value="1"/>
</dbReference>
<dbReference type="InterPro" id="IPR044876">
    <property type="entry name" value="HRDC_dom_sf"/>
</dbReference>
<dbReference type="AlphaFoldDB" id="A0A5C5XR13"/>
<dbReference type="InterPro" id="IPR051086">
    <property type="entry name" value="RNase_D-like"/>
</dbReference>
<dbReference type="OrthoDB" id="9800549at2"/>
<evidence type="ECO:0000313" key="3">
    <source>
        <dbReference type="Proteomes" id="UP000316095"/>
    </source>
</evidence>
<dbReference type="PANTHER" id="PTHR47649">
    <property type="entry name" value="RIBONUCLEASE D"/>
    <property type="match status" value="1"/>
</dbReference>
<dbReference type="SUPFAM" id="SSF47819">
    <property type="entry name" value="HRDC-like"/>
    <property type="match status" value="2"/>
</dbReference>
<dbReference type="Proteomes" id="UP000316095">
    <property type="component" value="Unassembled WGS sequence"/>
</dbReference>
<dbReference type="InterPro" id="IPR002562">
    <property type="entry name" value="3'-5'_exonuclease_dom"/>
</dbReference>
<feature type="domain" description="HRDC" evidence="1">
    <location>
        <begin position="211"/>
        <end position="291"/>
    </location>
</feature>
<dbReference type="GO" id="GO:0000166">
    <property type="term" value="F:nucleotide binding"/>
    <property type="evidence" value="ECO:0007669"/>
    <property type="project" value="InterPro"/>
</dbReference>